<proteinExistence type="predicted"/>
<dbReference type="EMBL" id="LR134529">
    <property type="protein sequence ID" value="VEJ45644.1"/>
    <property type="molecule type" value="Genomic_DNA"/>
</dbReference>
<evidence type="ECO:0000313" key="1">
    <source>
        <dbReference type="EMBL" id="VEJ45644.1"/>
    </source>
</evidence>
<name>A0A448V794_BARVI</name>
<sequence length="38" mass="4506">MLRSTKKDGKNNKEKVLMELIVPFELFEISYTLSVLYK</sequence>
<reference evidence="1 2" key="1">
    <citation type="submission" date="2018-12" db="EMBL/GenBank/DDBJ databases">
        <authorList>
            <consortium name="Pathogen Informatics"/>
        </authorList>
    </citation>
    <scope>NUCLEOTIDE SEQUENCE [LARGE SCALE GENOMIC DNA]</scope>
    <source>
        <strain evidence="1 2">NCTC12905</strain>
    </source>
</reference>
<dbReference type="AlphaFoldDB" id="A0A448V794"/>
<organism evidence="1 2">
    <name type="scientific">Bartonella vinsonii</name>
    <name type="common">Rochalimaea vinsonii</name>
    <dbReference type="NCBI Taxonomy" id="33047"/>
    <lineage>
        <taxon>Bacteria</taxon>
        <taxon>Pseudomonadati</taxon>
        <taxon>Pseudomonadota</taxon>
        <taxon>Alphaproteobacteria</taxon>
        <taxon>Hyphomicrobiales</taxon>
        <taxon>Bartonellaceae</taxon>
        <taxon>Bartonella</taxon>
    </lineage>
</organism>
<gene>
    <name evidence="1" type="ORF">NCTC12905_01310</name>
</gene>
<evidence type="ECO:0000313" key="2">
    <source>
        <dbReference type="Proteomes" id="UP000274201"/>
    </source>
</evidence>
<dbReference type="Proteomes" id="UP000274201">
    <property type="component" value="Chromosome"/>
</dbReference>
<protein>
    <submittedName>
        <fullName evidence="1">Uncharacterized protein</fullName>
    </submittedName>
</protein>
<accession>A0A448V794</accession>